<dbReference type="EMBL" id="CM000884">
    <property type="protein sequence ID" value="PNT61278.1"/>
    <property type="molecule type" value="Genomic_DNA"/>
</dbReference>
<keyword evidence="4" id="KW-1185">Reference proteome</keyword>
<reference evidence="2 3" key="1">
    <citation type="journal article" date="2010" name="Nature">
        <title>Genome sequencing and analysis of the model grass Brachypodium distachyon.</title>
        <authorList>
            <consortium name="International Brachypodium Initiative"/>
        </authorList>
    </citation>
    <scope>NUCLEOTIDE SEQUENCE [LARGE SCALE GENOMIC DNA]</scope>
    <source>
        <strain evidence="2 3">Bd21</strain>
    </source>
</reference>
<gene>
    <name evidence="2" type="ORF">BRADI_5g13106v3</name>
</gene>
<proteinExistence type="predicted"/>
<dbReference type="Gramene" id="PNT61278">
    <property type="protein sequence ID" value="PNT61278"/>
    <property type="gene ID" value="BRADI_5g13106v3"/>
</dbReference>
<name>A0A2K2CGX7_BRADI</name>
<evidence type="ECO:0000313" key="4">
    <source>
        <dbReference type="Proteomes" id="UP000008810"/>
    </source>
</evidence>
<accession>A0A2K2CGX7</accession>
<dbReference type="EnsemblPlants" id="PNT61278">
    <property type="protein sequence ID" value="PNT61278"/>
    <property type="gene ID" value="BRADI_5g13106v3"/>
</dbReference>
<organism evidence="2">
    <name type="scientific">Brachypodium distachyon</name>
    <name type="common">Purple false brome</name>
    <name type="synonym">Trachynia distachya</name>
    <dbReference type="NCBI Taxonomy" id="15368"/>
    <lineage>
        <taxon>Eukaryota</taxon>
        <taxon>Viridiplantae</taxon>
        <taxon>Streptophyta</taxon>
        <taxon>Embryophyta</taxon>
        <taxon>Tracheophyta</taxon>
        <taxon>Spermatophyta</taxon>
        <taxon>Magnoliopsida</taxon>
        <taxon>Liliopsida</taxon>
        <taxon>Poales</taxon>
        <taxon>Poaceae</taxon>
        <taxon>BOP clade</taxon>
        <taxon>Pooideae</taxon>
        <taxon>Stipodae</taxon>
        <taxon>Brachypodieae</taxon>
        <taxon>Brachypodium</taxon>
    </lineage>
</organism>
<dbReference type="InParanoid" id="A0A2K2CGX7"/>
<dbReference type="AlphaFoldDB" id="A0A2K2CGX7"/>
<evidence type="ECO:0000256" key="1">
    <source>
        <dbReference type="SAM" id="MobiDB-lite"/>
    </source>
</evidence>
<reference evidence="2" key="2">
    <citation type="submission" date="2017-06" db="EMBL/GenBank/DDBJ databases">
        <title>WGS assembly of Brachypodium distachyon.</title>
        <authorList>
            <consortium name="The International Brachypodium Initiative"/>
            <person name="Lucas S."/>
            <person name="Harmon-Smith M."/>
            <person name="Lail K."/>
            <person name="Tice H."/>
            <person name="Grimwood J."/>
            <person name="Bruce D."/>
            <person name="Barry K."/>
            <person name="Shu S."/>
            <person name="Lindquist E."/>
            <person name="Wang M."/>
            <person name="Pitluck S."/>
            <person name="Vogel J.P."/>
            <person name="Garvin D.F."/>
            <person name="Mockler T.C."/>
            <person name="Schmutz J."/>
            <person name="Rokhsar D."/>
            <person name="Bevan M.W."/>
        </authorList>
    </citation>
    <scope>NUCLEOTIDE SEQUENCE</scope>
    <source>
        <strain evidence="2">Bd21</strain>
    </source>
</reference>
<feature type="compositionally biased region" description="Low complexity" evidence="1">
    <location>
        <begin position="1"/>
        <end position="20"/>
    </location>
</feature>
<feature type="region of interest" description="Disordered" evidence="1">
    <location>
        <begin position="1"/>
        <end position="35"/>
    </location>
</feature>
<evidence type="ECO:0000313" key="2">
    <source>
        <dbReference type="EMBL" id="PNT61278.1"/>
    </source>
</evidence>
<protein>
    <submittedName>
        <fullName evidence="2 3">Uncharacterized protein</fullName>
    </submittedName>
</protein>
<evidence type="ECO:0000313" key="3">
    <source>
        <dbReference type="EnsemblPlants" id="PNT61278"/>
    </source>
</evidence>
<dbReference type="Proteomes" id="UP000008810">
    <property type="component" value="Chromosome 5"/>
</dbReference>
<reference evidence="3" key="3">
    <citation type="submission" date="2018-08" db="UniProtKB">
        <authorList>
            <consortium name="EnsemblPlants"/>
        </authorList>
    </citation>
    <scope>IDENTIFICATION</scope>
    <source>
        <strain evidence="3">cv. Bd21</strain>
    </source>
</reference>
<sequence length="72" mass="7472">MVAGADAAGSGAAGSISRPSGARRRAGARVWPSGQSGQIHPLLSTALFVLSPLFSDFVRPLLFAEHSWPAVR</sequence>